<evidence type="ECO:0000313" key="1">
    <source>
        <dbReference type="EMBL" id="JAR98357.1"/>
    </source>
</evidence>
<reference evidence="1" key="1">
    <citation type="submission" date="2016-04" db="EMBL/GenBank/DDBJ databases">
        <authorList>
            <person name="Calderon-Fernandez G.M.Sr."/>
        </authorList>
    </citation>
    <scope>NUCLEOTIDE SEQUENCE</scope>
    <source>
        <strain evidence="1">Int1</strain>
        <tissue evidence="1">Integument</tissue>
    </source>
</reference>
<name>A0A170WZA9_TRIIF</name>
<sequence>MKIMKRFLQVV</sequence>
<accession>A0A170WZA9</accession>
<reference evidence="1" key="2">
    <citation type="journal article" date="2017" name="J. Med. Entomol.">
        <title>Transcriptome Analysis of the Triatoma infestans (Hemiptera: Reduviidae) Integument.</title>
        <authorList>
            <person name="Calderon-Fernandez G.M."/>
            <person name="Moriconi D.E."/>
            <person name="Dulbecco A.B."/>
            <person name="Juarez M.P."/>
        </authorList>
    </citation>
    <scope>NUCLEOTIDE SEQUENCE</scope>
    <source>
        <strain evidence="1">Int1</strain>
        <tissue evidence="1">Integument</tissue>
    </source>
</reference>
<dbReference type="EMBL" id="GEMB01004945">
    <property type="protein sequence ID" value="JAR98357.1"/>
    <property type="molecule type" value="Transcribed_RNA"/>
</dbReference>
<organism evidence="1">
    <name type="scientific">Triatoma infestans</name>
    <name type="common">Assassin bug</name>
    <dbReference type="NCBI Taxonomy" id="30076"/>
    <lineage>
        <taxon>Eukaryota</taxon>
        <taxon>Metazoa</taxon>
        <taxon>Ecdysozoa</taxon>
        <taxon>Arthropoda</taxon>
        <taxon>Hexapoda</taxon>
        <taxon>Insecta</taxon>
        <taxon>Pterygota</taxon>
        <taxon>Neoptera</taxon>
        <taxon>Paraneoptera</taxon>
        <taxon>Hemiptera</taxon>
        <taxon>Heteroptera</taxon>
        <taxon>Panheteroptera</taxon>
        <taxon>Cimicomorpha</taxon>
        <taxon>Reduviidae</taxon>
        <taxon>Triatominae</taxon>
        <taxon>Triatoma</taxon>
    </lineage>
</organism>
<protein>
    <submittedName>
        <fullName evidence="1">Cation-transporting atpase 13a3</fullName>
    </submittedName>
</protein>
<proteinExistence type="predicted"/>